<dbReference type="EMBL" id="CP045652">
    <property type="protein sequence ID" value="QGA25801.1"/>
    <property type="molecule type" value="Genomic_DNA"/>
</dbReference>
<dbReference type="AlphaFoldDB" id="A0A5Q0QA87"/>
<dbReference type="KEGG" id="sphe:GFH32_05465"/>
<evidence type="ECO:0000313" key="2">
    <source>
        <dbReference type="EMBL" id="QGA25801.1"/>
    </source>
</evidence>
<dbReference type="Proteomes" id="UP000326921">
    <property type="component" value="Chromosome"/>
</dbReference>
<protein>
    <submittedName>
        <fullName evidence="2">DUF45 domain-containing protein</fullName>
    </submittedName>
</protein>
<dbReference type="InterPro" id="IPR002725">
    <property type="entry name" value="YgjP-like_metallopeptidase"/>
</dbReference>
<dbReference type="RefSeq" id="WP_153510123.1">
    <property type="nucleotide sequence ID" value="NZ_CP045652.1"/>
</dbReference>
<name>A0A5Q0QA87_9SPHI</name>
<proteinExistence type="predicted"/>
<organism evidence="2 3">
    <name type="scientific">Sphingobacterium zhuxiongii</name>
    <dbReference type="NCBI Taxonomy" id="2662364"/>
    <lineage>
        <taxon>Bacteria</taxon>
        <taxon>Pseudomonadati</taxon>
        <taxon>Bacteroidota</taxon>
        <taxon>Sphingobacteriia</taxon>
        <taxon>Sphingobacteriales</taxon>
        <taxon>Sphingobacteriaceae</taxon>
        <taxon>Sphingobacterium</taxon>
    </lineage>
</organism>
<evidence type="ECO:0000259" key="1">
    <source>
        <dbReference type="Pfam" id="PF01863"/>
    </source>
</evidence>
<evidence type="ECO:0000313" key="3">
    <source>
        <dbReference type="Proteomes" id="UP000326921"/>
    </source>
</evidence>
<accession>A0A5Q0QA87</accession>
<sequence length="212" mass="25231">MLIKVDEKEYKLLTTEKKEIRIAHHQEETPTVFAHAQHSIDEVAAYIRQFQQDLSIYPQAESMLEFFRIALFGKKYPVKIVRNEEFKPFIKADLVHCSAKANTDIQQEKFAENLRQQLFEQYILQRVGHWEEQLNILTNNITFRVLKASPFKTNCTNRNITFNKQIKDFPLRTIDYFVFSAILPLLNSIHEIELIRQYFPDFEKIINHFNHG</sequence>
<feature type="domain" description="YgjP-like metallopeptidase" evidence="1">
    <location>
        <begin position="42"/>
        <end position="178"/>
    </location>
</feature>
<keyword evidence="3" id="KW-1185">Reference proteome</keyword>
<gene>
    <name evidence="2" type="ORF">GFH32_05465</name>
</gene>
<dbReference type="Pfam" id="PF01863">
    <property type="entry name" value="YgjP-like"/>
    <property type="match status" value="1"/>
</dbReference>
<reference evidence="2 3" key="1">
    <citation type="submission" date="2019-10" db="EMBL/GenBank/DDBJ databases">
        <authorList>
            <person name="Dong K."/>
        </authorList>
    </citation>
    <scope>NUCLEOTIDE SEQUENCE [LARGE SCALE GENOMIC DNA]</scope>
    <source>
        <strain evidence="3">dk4302</strain>
    </source>
</reference>